<reference evidence="2" key="1">
    <citation type="submission" date="2025-08" db="UniProtKB">
        <authorList>
            <consortium name="RefSeq"/>
        </authorList>
    </citation>
    <scope>IDENTIFICATION</scope>
    <source>
        <strain evidence="2">Tuebingen</strain>
        <tissue evidence="2">Fibroblasts and whole tissue</tissue>
    </source>
</reference>
<sequence length="427" mass="48489">MRGAAKRNGQKFPKTESSHMALSVILLLSLCFTASWRLSNAQTADPGSAAHTRLKAPNATENRGPVCSAPVRIKDVFKYISSVVSCVVFLLGMLGNITLLTIIKEHKCMRKGPNIVIGSLALGDILHIVIGLPVNVYKILAVDWPFGVVFCKLVPFIQKTSVGITVLSLCVLSIDRYRVVSSRSRIKGPSFPKWTLIKLCVIWVISAFLAAPEAVAFDQITMDYRGEHLRICLLHPVQNNAFMQFYKVAKDWWLLLFYFVFPLSCTAVFYSLMTWRILRVQQSALHKHRKQRREVARTVFCLVLVFAVCWFPLHLSRILRMILYDERDPDRCRLLSTFLVLDYIGLNMASINSCINPVALYVVSKRYKNYFREALWRCCTRSKVTESLVRSKVTEPPTDHSDSSKQEQTSGDSQRKSFIKSVPCLKT</sequence>
<dbReference type="RefSeq" id="XP_073769422.1">
    <property type="nucleotide sequence ID" value="XM_073913321.1"/>
</dbReference>
<keyword evidence="2" id="KW-0675">Receptor</keyword>
<keyword evidence="1" id="KW-1185">Reference proteome</keyword>
<proteinExistence type="predicted"/>
<name>A0AC58GHX6_DANRE</name>
<accession>A0AC58GHX6</accession>
<evidence type="ECO:0000313" key="2">
    <source>
        <dbReference type="RefSeq" id="XP_073769422.1"/>
    </source>
</evidence>
<organism evidence="1 2">
    <name type="scientific">Danio rerio</name>
    <name type="common">Zebrafish</name>
    <name type="synonym">Brachydanio rerio</name>
    <dbReference type="NCBI Taxonomy" id="7955"/>
    <lineage>
        <taxon>Eukaryota</taxon>
        <taxon>Metazoa</taxon>
        <taxon>Chordata</taxon>
        <taxon>Craniata</taxon>
        <taxon>Vertebrata</taxon>
        <taxon>Euteleostomi</taxon>
        <taxon>Actinopterygii</taxon>
        <taxon>Neopterygii</taxon>
        <taxon>Teleostei</taxon>
        <taxon>Ostariophysi</taxon>
        <taxon>Cypriniformes</taxon>
        <taxon>Danionidae</taxon>
        <taxon>Danioninae</taxon>
        <taxon>Danio</taxon>
    </lineage>
</organism>
<protein>
    <submittedName>
        <fullName evidence="2">Endothelin receptor type B isoform X1</fullName>
    </submittedName>
</protein>
<gene>
    <name evidence="2" type="primary">ednrbb</name>
</gene>
<dbReference type="Proteomes" id="UP000000437">
    <property type="component" value="Chromosome 9"/>
</dbReference>
<evidence type="ECO:0000313" key="1">
    <source>
        <dbReference type="Proteomes" id="UP000000437"/>
    </source>
</evidence>